<comment type="caution">
    <text evidence="3">The sequence shown here is derived from an EMBL/GenBank/DDBJ whole genome shotgun (WGS) entry which is preliminary data.</text>
</comment>
<dbReference type="InterPro" id="IPR037523">
    <property type="entry name" value="VOC_core"/>
</dbReference>
<evidence type="ECO:0000259" key="2">
    <source>
        <dbReference type="PROSITE" id="PS51819"/>
    </source>
</evidence>
<keyword evidence="4" id="KW-1185">Reference proteome</keyword>
<dbReference type="Proteomes" id="UP000711614">
    <property type="component" value="Unassembled WGS sequence"/>
</dbReference>
<dbReference type="InterPro" id="IPR004360">
    <property type="entry name" value="Glyas_Fos-R_dOase_dom"/>
</dbReference>
<keyword evidence="1" id="KW-0479">Metal-binding</keyword>
<accession>A0ABS4YUZ2</accession>
<reference evidence="3 4" key="1">
    <citation type="submission" date="2021-03" db="EMBL/GenBank/DDBJ databases">
        <title>Sequencing the genomes of 1000 actinobacteria strains.</title>
        <authorList>
            <person name="Klenk H.-P."/>
        </authorList>
    </citation>
    <scope>NUCLEOTIDE SEQUENCE [LARGE SCALE GENOMIC DNA]</scope>
    <source>
        <strain evidence="3 4">DSM 16005</strain>
    </source>
</reference>
<evidence type="ECO:0000313" key="3">
    <source>
        <dbReference type="EMBL" id="MBP2412295.1"/>
    </source>
</evidence>
<dbReference type="InterPro" id="IPR018146">
    <property type="entry name" value="Glyoxalase_1_CS"/>
</dbReference>
<dbReference type="SUPFAM" id="SSF54593">
    <property type="entry name" value="Glyoxalase/Bleomycin resistance protein/Dihydroxybiphenyl dioxygenase"/>
    <property type="match status" value="1"/>
</dbReference>
<dbReference type="EMBL" id="JAGIOI010000001">
    <property type="protein sequence ID" value="MBP2412295.1"/>
    <property type="molecule type" value="Genomic_DNA"/>
</dbReference>
<evidence type="ECO:0000256" key="1">
    <source>
        <dbReference type="ARBA" id="ARBA00022723"/>
    </source>
</evidence>
<dbReference type="PROSITE" id="PS00934">
    <property type="entry name" value="GLYOXALASE_I_1"/>
    <property type="match status" value="1"/>
</dbReference>
<dbReference type="PANTHER" id="PTHR46142:SF10">
    <property type="entry name" value="OS01G0173600 PROTEIN"/>
    <property type="match status" value="1"/>
</dbReference>
<name>A0ABS4YUZ2_9MICC</name>
<organism evidence="3 4">
    <name type="scientific">Arthrobacter stackebrandtii</name>
    <dbReference type="NCBI Taxonomy" id="272161"/>
    <lineage>
        <taxon>Bacteria</taxon>
        <taxon>Bacillati</taxon>
        <taxon>Actinomycetota</taxon>
        <taxon>Actinomycetes</taxon>
        <taxon>Micrococcales</taxon>
        <taxon>Micrococcaceae</taxon>
        <taxon>Arthrobacter</taxon>
    </lineage>
</organism>
<feature type="domain" description="VOC" evidence="2">
    <location>
        <begin position="20"/>
        <end position="148"/>
    </location>
</feature>
<dbReference type="PANTHER" id="PTHR46142">
    <property type="match status" value="1"/>
</dbReference>
<gene>
    <name evidence="3" type="ORF">JOF48_001094</name>
</gene>
<dbReference type="Pfam" id="PF00903">
    <property type="entry name" value="Glyoxalase"/>
    <property type="match status" value="1"/>
</dbReference>
<sequence>MTNPSTSLAPAHPAASFKIKMHHVCLVVADLEATRDFYVGALGFTEIIRPTDFVFHGAYFHNGDVEVHVVRESKPGKLKAEAIAWDHDELRTGLCSHFAVMVDSFEPFLDALAKRGESRVGGPRVRDDFVEQIYISDPDGNIIELLTQHDEATGRQRRLDIFDQGIAVPVAPGYPLIDPRVKFGPNG</sequence>
<protein>
    <submittedName>
        <fullName evidence="3">Catechol 2,3-dioxygenase-like lactoylglutathione lyase family enzyme</fullName>
    </submittedName>
</protein>
<proteinExistence type="predicted"/>
<evidence type="ECO:0000313" key="4">
    <source>
        <dbReference type="Proteomes" id="UP000711614"/>
    </source>
</evidence>
<dbReference type="Gene3D" id="3.10.180.10">
    <property type="entry name" value="2,3-Dihydroxybiphenyl 1,2-Dioxygenase, domain 1"/>
    <property type="match status" value="1"/>
</dbReference>
<dbReference type="PROSITE" id="PS51819">
    <property type="entry name" value="VOC"/>
    <property type="match status" value="1"/>
</dbReference>
<dbReference type="InterPro" id="IPR029068">
    <property type="entry name" value="Glyas_Bleomycin-R_OHBP_Dase"/>
</dbReference>
<dbReference type="RefSeq" id="WP_209678162.1">
    <property type="nucleotide sequence ID" value="NZ_JAGIOI010000001.1"/>
</dbReference>